<keyword evidence="1" id="KW-0472">Membrane</keyword>
<dbReference type="STRING" id="1121302.SAMN02745163_04128"/>
<dbReference type="PROSITE" id="PS50006">
    <property type="entry name" value="FHA_DOMAIN"/>
    <property type="match status" value="1"/>
</dbReference>
<keyword evidence="4" id="KW-1185">Reference proteome</keyword>
<proteinExistence type="predicted"/>
<evidence type="ECO:0000313" key="4">
    <source>
        <dbReference type="Proteomes" id="UP000184310"/>
    </source>
</evidence>
<evidence type="ECO:0000259" key="2">
    <source>
        <dbReference type="PROSITE" id="PS50006"/>
    </source>
</evidence>
<dbReference type="AlphaFoldDB" id="A0A1M6TVJ2"/>
<dbReference type="Proteomes" id="UP000184310">
    <property type="component" value="Unassembled WGS sequence"/>
</dbReference>
<dbReference type="SUPFAM" id="SSF49879">
    <property type="entry name" value="SMAD/FHA domain"/>
    <property type="match status" value="1"/>
</dbReference>
<dbReference type="InterPro" id="IPR050923">
    <property type="entry name" value="Cell_Proc_Reg/RNA_Proc"/>
</dbReference>
<protein>
    <submittedName>
        <fullName evidence="3">FHA domain protein</fullName>
    </submittedName>
</protein>
<accession>A0A1M6TVJ2</accession>
<feature type="transmembrane region" description="Helical" evidence="1">
    <location>
        <begin position="6"/>
        <end position="27"/>
    </location>
</feature>
<dbReference type="SMART" id="SM00240">
    <property type="entry name" value="FHA"/>
    <property type="match status" value="1"/>
</dbReference>
<gene>
    <name evidence="3" type="ORF">SAMN02745163_04128</name>
</gene>
<name>A0A1M6TVJ2_9CLOT</name>
<evidence type="ECO:0000313" key="3">
    <source>
        <dbReference type="EMBL" id="SHK61065.1"/>
    </source>
</evidence>
<dbReference type="InterPro" id="IPR008984">
    <property type="entry name" value="SMAD_FHA_dom_sf"/>
</dbReference>
<sequence>MNFTKLISGAFALVFIVILYSIIYYALKIMYRDVKGGGRKRSSAVNSKKAHGLEVMATDNSETLKIGSVIPVRGTLSIGRKGDNSICLNDQFVSSHHAKLYVRNNDFYLEDLDSTNGSYVNGGQITGRVKLKVEDEVKLGSTIFKVIG</sequence>
<dbReference type="Pfam" id="PF00498">
    <property type="entry name" value="FHA"/>
    <property type="match status" value="1"/>
</dbReference>
<evidence type="ECO:0000256" key="1">
    <source>
        <dbReference type="SAM" id="Phobius"/>
    </source>
</evidence>
<feature type="domain" description="FHA" evidence="2">
    <location>
        <begin position="76"/>
        <end position="125"/>
    </location>
</feature>
<organism evidence="3 4">
    <name type="scientific">Clostridium cavendishii DSM 21758</name>
    <dbReference type="NCBI Taxonomy" id="1121302"/>
    <lineage>
        <taxon>Bacteria</taxon>
        <taxon>Bacillati</taxon>
        <taxon>Bacillota</taxon>
        <taxon>Clostridia</taxon>
        <taxon>Eubacteriales</taxon>
        <taxon>Clostridiaceae</taxon>
        <taxon>Clostridium</taxon>
    </lineage>
</organism>
<keyword evidence="1" id="KW-1133">Transmembrane helix</keyword>
<reference evidence="3 4" key="1">
    <citation type="submission" date="2016-11" db="EMBL/GenBank/DDBJ databases">
        <authorList>
            <person name="Jaros S."/>
            <person name="Januszkiewicz K."/>
            <person name="Wedrychowicz H."/>
        </authorList>
    </citation>
    <scope>NUCLEOTIDE SEQUENCE [LARGE SCALE GENOMIC DNA]</scope>
    <source>
        <strain evidence="3 4">DSM 21758</strain>
    </source>
</reference>
<dbReference type="Gene3D" id="2.60.200.20">
    <property type="match status" value="1"/>
</dbReference>
<dbReference type="EMBL" id="FQZB01000021">
    <property type="protein sequence ID" value="SHK61065.1"/>
    <property type="molecule type" value="Genomic_DNA"/>
</dbReference>
<keyword evidence="1" id="KW-0812">Transmembrane</keyword>
<dbReference type="PANTHER" id="PTHR23308">
    <property type="entry name" value="NUCLEAR INHIBITOR OF PROTEIN PHOSPHATASE-1"/>
    <property type="match status" value="1"/>
</dbReference>
<dbReference type="OrthoDB" id="9816434at2"/>
<dbReference type="RefSeq" id="WP_072992779.1">
    <property type="nucleotide sequence ID" value="NZ_FQZB01000021.1"/>
</dbReference>
<dbReference type="InterPro" id="IPR000253">
    <property type="entry name" value="FHA_dom"/>
</dbReference>